<feature type="domain" description="Erythromycin biosynthesis protein CIII-like C-terminal" evidence="3">
    <location>
        <begin position="293"/>
        <end position="411"/>
    </location>
</feature>
<dbReference type="Pfam" id="PF06722">
    <property type="entry name" value="EryCIII-like_C"/>
    <property type="match status" value="1"/>
</dbReference>
<dbReference type="Pfam" id="PF03033">
    <property type="entry name" value="Glyco_transf_28"/>
    <property type="match status" value="1"/>
</dbReference>
<dbReference type="AlphaFoldDB" id="A0A8J7U2J7"/>
<dbReference type="InterPro" id="IPR010610">
    <property type="entry name" value="EryCIII-like_C"/>
</dbReference>
<dbReference type="InterPro" id="IPR002213">
    <property type="entry name" value="UDP_glucos_trans"/>
</dbReference>
<dbReference type="RefSeq" id="WP_207857233.1">
    <property type="nucleotide sequence ID" value="NZ_JAFREP010000003.1"/>
</dbReference>
<dbReference type="Gene3D" id="3.40.50.2000">
    <property type="entry name" value="Glycogen Phosphorylase B"/>
    <property type="match status" value="2"/>
</dbReference>
<name>A0A8J7U2J7_9BACT</name>
<dbReference type="FunFam" id="3.40.50.2000:FF:000009">
    <property type="entry name" value="Sterol 3-beta-glucosyltransferase UGT80A2"/>
    <property type="match status" value="1"/>
</dbReference>
<dbReference type="PANTHER" id="PTHR48050">
    <property type="entry name" value="STEROL 3-BETA-GLUCOSYLTRANSFERASE"/>
    <property type="match status" value="1"/>
</dbReference>
<dbReference type="GO" id="GO:0008194">
    <property type="term" value="F:UDP-glycosyltransferase activity"/>
    <property type="evidence" value="ECO:0007669"/>
    <property type="project" value="InterPro"/>
</dbReference>
<accession>A0A8J7U2J7</accession>
<evidence type="ECO:0000259" key="3">
    <source>
        <dbReference type="Pfam" id="PF06722"/>
    </source>
</evidence>
<proteinExistence type="predicted"/>
<dbReference type="CDD" id="cd03784">
    <property type="entry name" value="GT1_Gtf-like"/>
    <property type="match status" value="1"/>
</dbReference>
<dbReference type="GO" id="GO:0016758">
    <property type="term" value="F:hexosyltransferase activity"/>
    <property type="evidence" value="ECO:0007669"/>
    <property type="project" value="InterPro"/>
</dbReference>
<dbReference type="SUPFAM" id="SSF53756">
    <property type="entry name" value="UDP-Glycosyltransferase/glycogen phosphorylase"/>
    <property type="match status" value="1"/>
</dbReference>
<evidence type="ECO:0000259" key="2">
    <source>
        <dbReference type="Pfam" id="PF03033"/>
    </source>
</evidence>
<evidence type="ECO:0000313" key="4">
    <source>
        <dbReference type="EMBL" id="MBO1317789.1"/>
    </source>
</evidence>
<feature type="domain" description="Glycosyltransferase family 28 N-terminal" evidence="2">
    <location>
        <begin position="7"/>
        <end position="130"/>
    </location>
</feature>
<dbReference type="GO" id="GO:0033072">
    <property type="term" value="P:vancomycin biosynthetic process"/>
    <property type="evidence" value="ECO:0007669"/>
    <property type="project" value="UniProtKB-ARBA"/>
</dbReference>
<keyword evidence="5" id="KW-1185">Reference proteome</keyword>
<evidence type="ECO:0000313" key="5">
    <source>
        <dbReference type="Proteomes" id="UP000664417"/>
    </source>
</evidence>
<comment type="caution">
    <text evidence="4">The sequence shown here is derived from an EMBL/GenBank/DDBJ whole genome shotgun (WGS) entry which is preliminary data.</text>
</comment>
<gene>
    <name evidence="4" type="ORF">J3U88_04895</name>
</gene>
<dbReference type="EMBL" id="JAFREP010000003">
    <property type="protein sequence ID" value="MBO1317789.1"/>
    <property type="molecule type" value="Genomic_DNA"/>
</dbReference>
<feature type="region of interest" description="Disordered" evidence="1">
    <location>
        <begin position="420"/>
        <end position="439"/>
    </location>
</feature>
<dbReference type="Proteomes" id="UP000664417">
    <property type="component" value="Unassembled WGS sequence"/>
</dbReference>
<protein>
    <submittedName>
        <fullName evidence="4">Glycosyltransferase family 1 protein</fullName>
    </submittedName>
</protein>
<dbReference type="InterPro" id="IPR004276">
    <property type="entry name" value="GlycoTrans_28_N"/>
</dbReference>
<reference evidence="4" key="1">
    <citation type="submission" date="2021-03" db="EMBL/GenBank/DDBJ databases">
        <authorList>
            <person name="Wang G."/>
        </authorList>
    </citation>
    <scope>NUCLEOTIDE SEQUENCE</scope>
    <source>
        <strain evidence="4">KCTC 12899</strain>
    </source>
</reference>
<sequence>MQPLKTALFTLGTMGDIHMYLPLAKQIQAAGHAVQFCTYACYREKVTRVGIPFTPIPPDIEADFFTQIYDDVKDKNLNDKAESSIDRLFLRDIEQRFEACLAIIKQCDLVICHQVDWAAQIAAELAKVPWVQGIPGPFGMPNEGFVPRGLRTANLGAPLNKMTWRFLIWMMGKTLFRGINRFGRKVGSKRKDLGFFSMSPHLNLLATSPHLAILPKNMPPATVATGPWSLSEPDYELSDELRRFLASGPAPAVIGFGSMGGNSADGKTTAEMVIEALRETNQRMVIQRGWGRLVAGDDPNIMCADYIPHEHLFPHAAFVMHHGGAGTTAAAAKAGVPQIVIAHSLDQFYWGDMVARRNLGPPLLARQKLSQSQLTERIRHLLGNAAAMRAGAATLADHLRREDGPAAAVTAIETFYTHHTQHNAAAPRPTMADPDLTPT</sequence>
<dbReference type="PANTHER" id="PTHR48050:SF13">
    <property type="entry name" value="STEROL 3-BETA-GLUCOSYLTRANSFERASE UGT80A2"/>
    <property type="match status" value="1"/>
</dbReference>
<organism evidence="4 5">
    <name type="scientific">Acanthopleuribacter pedis</name>
    <dbReference type="NCBI Taxonomy" id="442870"/>
    <lineage>
        <taxon>Bacteria</taxon>
        <taxon>Pseudomonadati</taxon>
        <taxon>Acidobacteriota</taxon>
        <taxon>Holophagae</taxon>
        <taxon>Acanthopleuribacterales</taxon>
        <taxon>Acanthopleuribacteraceae</taxon>
        <taxon>Acanthopleuribacter</taxon>
    </lineage>
</organism>
<evidence type="ECO:0000256" key="1">
    <source>
        <dbReference type="SAM" id="MobiDB-lite"/>
    </source>
</evidence>
<dbReference type="InterPro" id="IPR050426">
    <property type="entry name" value="Glycosyltransferase_28"/>
</dbReference>
<dbReference type="GO" id="GO:0005975">
    <property type="term" value="P:carbohydrate metabolic process"/>
    <property type="evidence" value="ECO:0007669"/>
    <property type="project" value="InterPro"/>
</dbReference>